<proteinExistence type="predicted"/>
<organism evidence="1 2">
    <name type="scientific">Candidatus Methanogaster sp</name>
    <dbReference type="NCBI Taxonomy" id="3386292"/>
    <lineage>
        <taxon>Archaea</taxon>
        <taxon>Methanobacteriati</taxon>
        <taxon>Methanobacteriota</taxon>
        <taxon>Stenosarchaea group</taxon>
        <taxon>Methanomicrobia</taxon>
        <taxon>Methanosarcinales</taxon>
        <taxon>ANME-2 cluster</taxon>
        <taxon>Candidatus Methanogasteraceae</taxon>
        <taxon>Candidatus Methanogaster</taxon>
    </lineage>
</organism>
<comment type="caution">
    <text evidence="1">The sequence shown here is derived from an EMBL/GenBank/DDBJ whole genome shotgun (WGS) entry which is preliminary data.</text>
</comment>
<dbReference type="Proteomes" id="UP000248329">
    <property type="component" value="Unassembled WGS sequence"/>
</dbReference>
<dbReference type="EMBL" id="PQXF01000072">
    <property type="protein sequence ID" value="PXF57061.1"/>
    <property type="molecule type" value="Genomic_DNA"/>
</dbReference>
<accession>A0AC61KYG5</accession>
<evidence type="ECO:0000313" key="2">
    <source>
        <dbReference type="Proteomes" id="UP000248329"/>
    </source>
</evidence>
<gene>
    <name evidence="1" type="ORF">C4B59_15855</name>
</gene>
<sequence length="236" mass="25811">MFATYRKGNSLLYRIDPRTKLLLTAGTGILVYLADPLGLWMLSVATVLLIRVADIPASSLVKGIRPMAVFFALIFLAHLLMQGGGVVAAAIPVARFILLILFTTVLLHTTSQSELKTALVFLMKPLGGFGRELAFMVGVAMALIPGLMRDKETIARAQMARGCKPTGLWGFVALIVPLLRRSFKKADELSDALESRCYHRDREYYYYGGALSGKDYLLLGGFGAVLVLVLVLWVSV</sequence>
<reference evidence="1" key="1">
    <citation type="submission" date="2018-01" db="EMBL/GenBank/DDBJ databases">
        <authorList>
            <person name="Krukenberg V."/>
        </authorList>
    </citation>
    <scope>NUCLEOTIDE SEQUENCE</scope>
    <source>
        <strain evidence="1">E20ANME2</strain>
    </source>
</reference>
<protein>
    <submittedName>
        <fullName evidence="1">Uncharacterized protein</fullName>
    </submittedName>
</protein>
<evidence type="ECO:0000313" key="1">
    <source>
        <dbReference type="EMBL" id="PXF57061.1"/>
    </source>
</evidence>
<name>A0AC61KYG5_9EURY</name>